<dbReference type="SUPFAM" id="SSF54427">
    <property type="entry name" value="NTF2-like"/>
    <property type="match status" value="1"/>
</dbReference>
<dbReference type="Gene3D" id="3.10.450.50">
    <property type="match status" value="1"/>
</dbReference>
<keyword evidence="4" id="KW-1185">Reference proteome</keyword>
<dbReference type="Proteomes" id="UP001499843">
    <property type="component" value="Unassembled WGS sequence"/>
</dbReference>
<comment type="caution">
    <text evidence="3">The sequence shown here is derived from an EMBL/GenBank/DDBJ whole genome shotgun (WGS) entry which is preliminary data.</text>
</comment>
<dbReference type="InterPro" id="IPR032710">
    <property type="entry name" value="NTF2-like_dom_sf"/>
</dbReference>
<accession>A0ABP5Q096</accession>
<feature type="domain" description="SnoaL-like" evidence="2">
    <location>
        <begin position="46"/>
        <end position="186"/>
    </location>
</feature>
<organism evidence="3 4">
    <name type="scientific">Nonomuraea monospora</name>
    <dbReference type="NCBI Taxonomy" id="568818"/>
    <lineage>
        <taxon>Bacteria</taxon>
        <taxon>Bacillati</taxon>
        <taxon>Actinomycetota</taxon>
        <taxon>Actinomycetes</taxon>
        <taxon>Streptosporangiales</taxon>
        <taxon>Streptosporangiaceae</taxon>
        <taxon>Nonomuraea</taxon>
    </lineage>
</organism>
<protein>
    <recommendedName>
        <fullName evidence="2">SnoaL-like domain-containing protein</fullName>
    </recommendedName>
</protein>
<evidence type="ECO:0000313" key="4">
    <source>
        <dbReference type="Proteomes" id="UP001499843"/>
    </source>
</evidence>
<name>A0ABP5Q096_9ACTN</name>
<feature type="signal peptide" evidence="1">
    <location>
        <begin position="1"/>
        <end position="28"/>
    </location>
</feature>
<reference evidence="4" key="1">
    <citation type="journal article" date="2019" name="Int. J. Syst. Evol. Microbiol.">
        <title>The Global Catalogue of Microorganisms (GCM) 10K type strain sequencing project: providing services to taxonomists for standard genome sequencing and annotation.</title>
        <authorList>
            <consortium name="The Broad Institute Genomics Platform"/>
            <consortium name="The Broad Institute Genome Sequencing Center for Infectious Disease"/>
            <person name="Wu L."/>
            <person name="Ma J."/>
        </authorList>
    </citation>
    <scope>NUCLEOTIDE SEQUENCE [LARGE SCALE GENOMIC DNA]</scope>
    <source>
        <strain evidence="4">JCM 16114</strain>
    </source>
</reference>
<dbReference type="InterPro" id="IPR037401">
    <property type="entry name" value="SnoaL-like"/>
</dbReference>
<feature type="chain" id="PRO_5046534363" description="SnoaL-like domain-containing protein" evidence="1">
    <location>
        <begin position="29"/>
        <end position="217"/>
    </location>
</feature>
<evidence type="ECO:0000313" key="3">
    <source>
        <dbReference type="EMBL" id="GAA2219555.1"/>
    </source>
</evidence>
<gene>
    <name evidence="3" type="ORF">GCM10009850_120930</name>
</gene>
<proteinExistence type="predicted"/>
<dbReference type="Pfam" id="PF13577">
    <property type="entry name" value="SnoaL_4"/>
    <property type="match status" value="1"/>
</dbReference>
<dbReference type="RefSeq" id="WP_344496383.1">
    <property type="nucleotide sequence ID" value="NZ_BAAAQX010000077.1"/>
</dbReference>
<evidence type="ECO:0000256" key="1">
    <source>
        <dbReference type="SAM" id="SignalP"/>
    </source>
</evidence>
<dbReference type="EMBL" id="BAAAQX010000077">
    <property type="protein sequence ID" value="GAA2219555.1"/>
    <property type="molecule type" value="Genomic_DNA"/>
</dbReference>
<evidence type="ECO:0000259" key="2">
    <source>
        <dbReference type="Pfam" id="PF13577"/>
    </source>
</evidence>
<sequence length="217" mass="23101">MKLRHAAAGMLAAAAIGLASLTAVTASADAKAGPTPHSGDLARVGDRQEIENVMGRYVAPSLGDDFAASVLALFDLDSPKVQLSIASGPTLVGKAAVTGYWNNLQRVMKANGGVLGQHMLTSPVITVSQDGKSARGIWQDNGVTLFGPGMGVPPQDKEHTYTAHREISRYDVTFHHTSKGWKIRSLAWTILWEYEPEKINESAGWISDTSAPLPEAP</sequence>
<keyword evidence="1" id="KW-0732">Signal</keyword>